<evidence type="ECO:0000259" key="7">
    <source>
        <dbReference type="PROSITE" id="PS50850"/>
    </source>
</evidence>
<feature type="transmembrane region" description="Helical" evidence="6">
    <location>
        <begin position="558"/>
        <end position="579"/>
    </location>
</feature>
<feature type="transmembrane region" description="Helical" evidence="6">
    <location>
        <begin position="411"/>
        <end position="435"/>
    </location>
</feature>
<proteinExistence type="predicted"/>
<dbReference type="PANTHER" id="PTHR43184:SF12">
    <property type="entry name" value="SUGAR PHOSPHATE EXCHANGER 3"/>
    <property type="match status" value="1"/>
</dbReference>
<protein>
    <recommendedName>
        <fullName evidence="7">Major facilitator superfamily (MFS) profile domain-containing protein</fullName>
    </recommendedName>
</protein>
<name>A0A815LI76_9BILA</name>
<feature type="transmembrane region" description="Helical" evidence="6">
    <location>
        <begin position="649"/>
        <end position="676"/>
    </location>
</feature>
<dbReference type="InterPro" id="IPR011701">
    <property type="entry name" value="MFS"/>
</dbReference>
<gene>
    <name evidence="8" type="ORF">JYZ213_LOCUS38159</name>
</gene>
<evidence type="ECO:0000313" key="8">
    <source>
        <dbReference type="EMBL" id="CAF1407549.1"/>
    </source>
</evidence>
<dbReference type="AlphaFoldDB" id="A0A815LI76"/>
<keyword evidence="3 6" id="KW-1133">Transmembrane helix</keyword>
<dbReference type="SUPFAM" id="SSF103473">
    <property type="entry name" value="MFS general substrate transporter"/>
    <property type="match status" value="1"/>
</dbReference>
<feature type="region of interest" description="Disordered" evidence="5">
    <location>
        <begin position="64"/>
        <end position="284"/>
    </location>
</feature>
<dbReference type="InterPro" id="IPR020846">
    <property type="entry name" value="MFS_dom"/>
</dbReference>
<feature type="transmembrane region" description="Helical" evidence="6">
    <location>
        <begin position="447"/>
        <end position="471"/>
    </location>
</feature>
<keyword evidence="4 6" id="KW-0472">Membrane</keyword>
<feature type="transmembrane region" description="Helical" evidence="6">
    <location>
        <begin position="723"/>
        <end position="744"/>
    </location>
</feature>
<evidence type="ECO:0000256" key="2">
    <source>
        <dbReference type="ARBA" id="ARBA00022692"/>
    </source>
</evidence>
<dbReference type="GO" id="GO:0005789">
    <property type="term" value="C:endoplasmic reticulum membrane"/>
    <property type="evidence" value="ECO:0007669"/>
    <property type="project" value="TreeGrafter"/>
</dbReference>
<dbReference type="InterPro" id="IPR036259">
    <property type="entry name" value="MFS_trans_sf"/>
</dbReference>
<reference evidence="8" key="1">
    <citation type="submission" date="2021-02" db="EMBL/GenBank/DDBJ databases">
        <authorList>
            <person name="Nowell W R."/>
        </authorList>
    </citation>
    <scope>NUCLEOTIDE SEQUENCE</scope>
</reference>
<organism evidence="8 9">
    <name type="scientific">Adineta steineri</name>
    <dbReference type="NCBI Taxonomy" id="433720"/>
    <lineage>
        <taxon>Eukaryota</taxon>
        <taxon>Metazoa</taxon>
        <taxon>Spiralia</taxon>
        <taxon>Gnathifera</taxon>
        <taxon>Rotifera</taxon>
        <taxon>Eurotatoria</taxon>
        <taxon>Bdelloidea</taxon>
        <taxon>Adinetida</taxon>
        <taxon>Adinetidae</taxon>
        <taxon>Adineta</taxon>
    </lineage>
</organism>
<dbReference type="PANTHER" id="PTHR43184">
    <property type="entry name" value="MAJOR FACILITATOR SUPERFAMILY TRANSPORTER 16, ISOFORM B"/>
    <property type="match status" value="1"/>
</dbReference>
<dbReference type="Pfam" id="PF07690">
    <property type="entry name" value="MFS_1"/>
    <property type="match status" value="1"/>
</dbReference>
<dbReference type="GO" id="GO:0022857">
    <property type="term" value="F:transmembrane transporter activity"/>
    <property type="evidence" value="ECO:0007669"/>
    <property type="project" value="InterPro"/>
</dbReference>
<feature type="transmembrane region" description="Helical" evidence="6">
    <location>
        <begin position="688"/>
        <end position="711"/>
    </location>
</feature>
<dbReference type="PROSITE" id="PS50850">
    <property type="entry name" value="MFS"/>
    <property type="match status" value="1"/>
</dbReference>
<accession>A0A815LI76</accession>
<feature type="transmembrane region" description="Helical" evidence="6">
    <location>
        <begin position="477"/>
        <end position="498"/>
    </location>
</feature>
<evidence type="ECO:0000256" key="3">
    <source>
        <dbReference type="ARBA" id="ARBA00022989"/>
    </source>
</evidence>
<evidence type="ECO:0000256" key="6">
    <source>
        <dbReference type="SAM" id="Phobius"/>
    </source>
</evidence>
<evidence type="ECO:0000313" key="9">
    <source>
        <dbReference type="Proteomes" id="UP000663845"/>
    </source>
</evidence>
<dbReference type="EMBL" id="CAJNOG010001090">
    <property type="protein sequence ID" value="CAF1407549.1"/>
    <property type="molecule type" value="Genomic_DNA"/>
</dbReference>
<keyword evidence="2 6" id="KW-0812">Transmembrane</keyword>
<sequence length="769" mass="82593">VTIITDNCQTNKCLDACRQQYPNCELNKGILNGTCLDSIQMRVLISPISNKILSTLTSTKITTTSGTRSTTRATTLTTTSTTRTTTSTTTTTTTSRTTSTTTTSTTSRTTSTTTTSTTPRTTSTTTTSTTPRTISTTTTSTTPRTTSTTTTSTTSRTTSTTTTSTTSRTTSTTTTTSTTPRTTSTTTTSTTSRTTSTTTTSTTSRTTSTTTTSTTSRTKSTTTTSTTSRTTSTTTTITTPRTTPTTTSTTPATTTTTTRITTSTTASTTRTTTSTTGSTTKTTSASILPSTVSSSTSQSYAMLHAARKVFSNVKSTMAEEWSTVANETLNPVKPDDIWNQHRLYNSPKDATVFLGVLDAAFMFSYSAGLFISGVIGDRLDLRIVLCLGMVVTSIMIFLFGVLSEWLHIYSIGWYISFWILNGLAQSTGWPCVVSIMGNWFGKEGRGLIFGVWSACASVGNIFGALLAATFLTYGYEYPFLVCAVLLLCCATICFFAIIPSPADVGINTEGAHASIDAPSAATINDHETSEETERLINENQSPTNRPITFARACLLPGVLMYSLCYACLKLVNYSFFFWLPFYLHSKFNWQESDADLLSTLYDVGGIIGGIVGGLISDIIGLRSIVVVPSLLIAIPTLFIFSGLPNNKAINGLVMTITGVFIGGPANMISAAITADLGRQEILAASDQALSTVTGIVDGTGSFGAAIGQVLIPIIQKQWSDWRFVFYFFIVMTFVTCCCILPLFIRECKTVYNKIKNRYTGNRQEPYNTL</sequence>
<feature type="transmembrane region" description="Helical" evidence="6">
    <location>
        <begin position="623"/>
        <end position="643"/>
    </location>
</feature>
<evidence type="ECO:0000256" key="4">
    <source>
        <dbReference type="ARBA" id="ARBA00023136"/>
    </source>
</evidence>
<dbReference type="Proteomes" id="UP000663845">
    <property type="component" value="Unassembled WGS sequence"/>
</dbReference>
<comment type="subcellular location">
    <subcellularLocation>
        <location evidence="1">Membrane</location>
        <topology evidence="1">Multi-pass membrane protein</topology>
    </subcellularLocation>
</comment>
<feature type="transmembrane region" description="Helical" evidence="6">
    <location>
        <begin position="350"/>
        <end position="371"/>
    </location>
</feature>
<feature type="non-terminal residue" evidence="8">
    <location>
        <position position="769"/>
    </location>
</feature>
<feature type="domain" description="Major facilitator superfamily (MFS) profile" evidence="7">
    <location>
        <begin position="270"/>
        <end position="749"/>
    </location>
</feature>
<feature type="transmembrane region" description="Helical" evidence="6">
    <location>
        <begin position="383"/>
        <end position="405"/>
    </location>
</feature>
<evidence type="ECO:0000256" key="1">
    <source>
        <dbReference type="ARBA" id="ARBA00004141"/>
    </source>
</evidence>
<comment type="caution">
    <text evidence="8">The sequence shown here is derived from an EMBL/GenBank/DDBJ whole genome shotgun (WGS) entry which is preliminary data.</text>
</comment>
<evidence type="ECO:0000256" key="5">
    <source>
        <dbReference type="SAM" id="MobiDB-lite"/>
    </source>
</evidence>
<dbReference type="Gene3D" id="1.20.1250.20">
    <property type="entry name" value="MFS general substrate transporter like domains"/>
    <property type="match status" value="2"/>
</dbReference>